<dbReference type="EMBL" id="GGEC01032419">
    <property type="protein sequence ID" value="MBX12903.1"/>
    <property type="molecule type" value="Transcribed_RNA"/>
</dbReference>
<keyword evidence="1" id="KW-0472">Membrane</keyword>
<reference evidence="2" key="1">
    <citation type="submission" date="2018-02" db="EMBL/GenBank/DDBJ databases">
        <title>Rhizophora mucronata_Transcriptome.</title>
        <authorList>
            <person name="Meera S.P."/>
            <person name="Sreeshan A."/>
            <person name="Augustine A."/>
        </authorList>
    </citation>
    <scope>NUCLEOTIDE SEQUENCE</scope>
    <source>
        <tissue evidence="2">Leaf</tissue>
    </source>
</reference>
<accession>A0A2P2L4M3</accession>
<protein>
    <submittedName>
        <fullName evidence="2">Uncharacterized protein</fullName>
    </submittedName>
</protein>
<keyword evidence="1" id="KW-0812">Transmembrane</keyword>
<organism evidence="2">
    <name type="scientific">Rhizophora mucronata</name>
    <name type="common">Asiatic mangrove</name>
    <dbReference type="NCBI Taxonomy" id="61149"/>
    <lineage>
        <taxon>Eukaryota</taxon>
        <taxon>Viridiplantae</taxon>
        <taxon>Streptophyta</taxon>
        <taxon>Embryophyta</taxon>
        <taxon>Tracheophyta</taxon>
        <taxon>Spermatophyta</taxon>
        <taxon>Magnoliopsida</taxon>
        <taxon>eudicotyledons</taxon>
        <taxon>Gunneridae</taxon>
        <taxon>Pentapetalae</taxon>
        <taxon>rosids</taxon>
        <taxon>fabids</taxon>
        <taxon>Malpighiales</taxon>
        <taxon>Rhizophoraceae</taxon>
        <taxon>Rhizophora</taxon>
    </lineage>
</organism>
<dbReference type="AlphaFoldDB" id="A0A2P2L4M3"/>
<keyword evidence="1" id="KW-1133">Transmembrane helix</keyword>
<name>A0A2P2L4M3_RHIMU</name>
<sequence length="45" mass="5153">MLGTGSFDLKQYFCPSPVPNSVLFIFFQSFFLCLALYCPLLMCSY</sequence>
<evidence type="ECO:0000313" key="2">
    <source>
        <dbReference type="EMBL" id="MBX12903.1"/>
    </source>
</evidence>
<evidence type="ECO:0000256" key="1">
    <source>
        <dbReference type="SAM" id="Phobius"/>
    </source>
</evidence>
<proteinExistence type="predicted"/>
<feature type="transmembrane region" description="Helical" evidence="1">
    <location>
        <begin position="20"/>
        <end position="42"/>
    </location>
</feature>